<accession>A0AAD3TH48</accession>
<evidence type="ECO:0000313" key="2">
    <source>
        <dbReference type="EMBL" id="GMH29810.1"/>
    </source>
</evidence>
<reference evidence="2" key="1">
    <citation type="submission" date="2023-05" db="EMBL/GenBank/DDBJ databases">
        <title>Nepenthes gracilis genome sequencing.</title>
        <authorList>
            <person name="Fukushima K."/>
        </authorList>
    </citation>
    <scope>NUCLEOTIDE SEQUENCE</scope>
    <source>
        <strain evidence="2">SING2019-196</strain>
    </source>
</reference>
<protein>
    <submittedName>
        <fullName evidence="2">Uncharacterized protein</fullName>
    </submittedName>
</protein>
<name>A0AAD3TH48_NEPGR</name>
<dbReference type="EMBL" id="BSYO01000037">
    <property type="protein sequence ID" value="GMH29810.1"/>
    <property type="molecule type" value="Genomic_DNA"/>
</dbReference>
<proteinExistence type="predicted"/>
<organism evidence="2 3">
    <name type="scientific">Nepenthes gracilis</name>
    <name type="common">Slender pitcher plant</name>
    <dbReference type="NCBI Taxonomy" id="150966"/>
    <lineage>
        <taxon>Eukaryota</taxon>
        <taxon>Viridiplantae</taxon>
        <taxon>Streptophyta</taxon>
        <taxon>Embryophyta</taxon>
        <taxon>Tracheophyta</taxon>
        <taxon>Spermatophyta</taxon>
        <taxon>Magnoliopsida</taxon>
        <taxon>eudicotyledons</taxon>
        <taxon>Gunneridae</taxon>
        <taxon>Pentapetalae</taxon>
        <taxon>Caryophyllales</taxon>
        <taxon>Nepenthaceae</taxon>
        <taxon>Nepenthes</taxon>
    </lineage>
</organism>
<dbReference type="AlphaFoldDB" id="A0AAD3TH48"/>
<dbReference type="Proteomes" id="UP001279734">
    <property type="component" value="Unassembled WGS sequence"/>
</dbReference>
<comment type="caution">
    <text evidence="2">The sequence shown here is derived from an EMBL/GenBank/DDBJ whole genome shotgun (WGS) entry which is preliminary data.</text>
</comment>
<gene>
    <name evidence="2" type="ORF">Nepgr_031653</name>
</gene>
<sequence length="210" mass="22453">MVARSVWILSGQTQKHSGAPSLTRSAYSISLGSEAFRQSSRTQKHSSTPSLIQPAYSSSQAQKHSSDPSGLGSTQEHHLSLSRLATAPRLRSTPSILPNLEALRNTLAIRELLPDPALRLEAALLPAVSTQPIGIGRLFIQGPVCEVYPPKTYGNPPGLKSTRPIPVELESTTVLYLSHLTNFAPGSRAKHSNCSGTRAREGLICGSNPT</sequence>
<feature type="region of interest" description="Disordered" evidence="1">
    <location>
        <begin position="37"/>
        <end position="80"/>
    </location>
</feature>
<evidence type="ECO:0000313" key="3">
    <source>
        <dbReference type="Proteomes" id="UP001279734"/>
    </source>
</evidence>
<feature type="compositionally biased region" description="Polar residues" evidence="1">
    <location>
        <begin position="37"/>
        <end position="74"/>
    </location>
</feature>
<evidence type="ECO:0000256" key="1">
    <source>
        <dbReference type="SAM" id="MobiDB-lite"/>
    </source>
</evidence>
<keyword evidence="3" id="KW-1185">Reference proteome</keyword>